<dbReference type="SUPFAM" id="SSF53098">
    <property type="entry name" value="Ribonuclease H-like"/>
    <property type="match status" value="1"/>
</dbReference>
<dbReference type="PANTHER" id="PTHR46880:SF8">
    <property type="entry name" value="E3 SUMO-PROTEIN LIGASE KIAA1586"/>
    <property type="match status" value="1"/>
</dbReference>
<dbReference type="OrthoDB" id="6618088at2759"/>
<evidence type="ECO:0000313" key="2">
    <source>
        <dbReference type="EMBL" id="VVC38780.1"/>
    </source>
</evidence>
<proteinExistence type="predicted"/>
<dbReference type="AlphaFoldDB" id="A0A5E4N473"/>
<evidence type="ECO:0000259" key="1">
    <source>
        <dbReference type="Pfam" id="PF05699"/>
    </source>
</evidence>
<feature type="domain" description="HAT C-terminal dimerisation" evidence="1">
    <location>
        <begin position="11"/>
        <end position="59"/>
    </location>
</feature>
<protein>
    <submittedName>
        <fullName evidence="2">Ribonuclease H-like domain,HAT, C-terminal dimerisation domain</fullName>
    </submittedName>
</protein>
<sequence length="107" mass="12226">MEERKEGVSDDLQILFKTTATIPISTSECERDFSSMNEIITPLRSSLNISTVSALLFVNCVDPSLTDFHPETYVRSWLVKGRNSANDTANRKRKKKIEKYSALWKLL</sequence>
<gene>
    <name evidence="2" type="ORF">CINCED_3A006942</name>
</gene>
<evidence type="ECO:0000313" key="3">
    <source>
        <dbReference type="Proteomes" id="UP000325440"/>
    </source>
</evidence>
<reference evidence="2 3" key="1">
    <citation type="submission" date="2019-08" db="EMBL/GenBank/DDBJ databases">
        <authorList>
            <person name="Alioto T."/>
            <person name="Alioto T."/>
            <person name="Gomez Garrido J."/>
        </authorList>
    </citation>
    <scope>NUCLEOTIDE SEQUENCE [LARGE SCALE GENOMIC DNA]</scope>
</reference>
<dbReference type="InterPro" id="IPR012337">
    <property type="entry name" value="RNaseH-like_sf"/>
</dbReference>
<dbReference type="InterPro" id="IPR008906">
    <property type="entry name" value="HATC_C_dom"/>
</dbReference>
<dbReference type="EMBL" id="CABPRJ010001499">
    <property type="protein sequence ID" value="VVC38780.1"/>
    <property type="molecule type" value="Genomic_DNA"/>
</dbReference>
<name>A0A5E4N473_9HEMI</name>
<accession>A0A5E4N473</accession>
<keyword evidence="3" id="KW-1185">Reference proteome</keyword>
<organism evidence="2 3">
    <name type="scientific">Cinara cedri</name>
    <dbReference type="NCBI Taxonomy" id="506608"/>
    <lineage>
        <taxon>Eukaryota</taxon>
        <taxon>Metazoa</taxon>
        <taxon>Ecdysozoa</taxon>
        <taxon>Arthropoda</taxon>
        <taxon>Hexapoda</taxon>
        <taxon>Insecta</taxon>
        <taxon>Pterygota</taxon>
        <taxon>Neoptera</taxon>
        <taxon>Paraneoptera</taxon>
        <taxon>Hemiptera</taxon>
        <taxon>Sternorrhyncha</taxon>
        <taxon>Aphidomorpha</taxon>
        <taxon>Aphidoidea</taxon>
        <taxon>Aphididae</taxon>
        <taxon>Lachninae</taxon>
        <taxon>Cinara</taxon>
    </lineage>
</organism>
<dbReference type="Pfam" id="PF05699">
    <property type="entry name" value="Dimer_Tnp_hAT"/>
    <property type="match status" value="1"/>
</dbReference>
<dbReference type="PANTHER" id="PTHR46880">
    <property type="entry name" value="RAS-ASSOCIATING DOMAIN-CONTAINING PROTEIN"/>
    <property type="match status" value="1"/>
</dbReference>
<dbReference type="GO" id="GO:0046983">
    <property type="term" value="F:protein dimerization activity"/>
    <property type="evidence" value="ECO:0007669"/>
    <property type="project" value="InterPro"/>
</dbReference>
<dbReference type="Proteomes" id="UP000325440">
    <property type="component" value="Unassembled WGS sequence"/>
</dbReference>